<dbReference type="AlphaFoldDB" id="A0A538T9C8"/>
<dbReference type="SUPFAM" id="SSF56784">
    <property type="entry name" value="HAD-like"/>
    <property type="match status" value="1"/>
</dbReference>
<accession>A0A538T9C8</accession>
<evidence type="ECO:0000313" key="4">
    <source>
        <dbReference type="EMBL" id="TMQ60238.1"/>
    </source>
</evidence>
<comment type="function">
    <text evidence="2">Removes the phosphate from trehalose 6-phosphate to produce free trehalose.</text>
</comment>
<sequence>MGAQDPPGRAAPAPRVGGPAPRRVTLTRPLFEGPAWRRARRILDEPGCRVLIALDLDGTIAPFRPRPDRARVPRRTLRSLSRGARSEAVRIAILSARPLKDMKRLVPVRNVLLLGQYGLEGPVGPPAEALRGRRRACARVTRGLKPLVAPFRGALLEDKGLTVAVHDRNVRDPGRRRELRRGLRRFALTEARREGFVPVSGPHVVDFVPRDHDKGRALRALKSKLRPESVFYFGDSLGDEPAFAVLGHPDFPVRVGRSRTRARYRVTGLAGVTRFLDAVAVCRAGPA</sequence>
<dbReference type="NCBIfam" id="TIGR00685">
    <property type="entry name" value="T6PP"/>
    <property type="match status" value="1"/>
</dbReference>
<comment type="cofactor">
    <cofactor evidence="2">
        <name>Mg(2+)</name>
        <dbReference type="ChEBI" id="CHEBI:18420"/>
    </cofactor>
</comment>
<dbReference type="Proteomes" id="UP000316852">
    <property type="component" value="Unassembled WGS sequence"/>
</dbReference>
<gene>
    <name evidence="4" type="primary">otsB</name>
    <name evidence="4" type="ORF">E6K76_02615</name>
</gene>
<comment type="caution">
    <text evidence="4">The sequence shown here is derived from an EMBL/GenBank/DDBJ whole genome shotgun (WGS) entry which is preliminary data.</text>
</comment>
<dbReference type="PANTHER" id="PTHR43768:SF3">
    <property type="entry name" value="TREHALOSE 6-PHOSPHATE PHOSPHATASE"/>
    <property type="match status" value="1"/>
</dbReference>
<dbReference type="EMBL" id="VBOW01000016">
    <property type="protein sequence ID" value="TMQ60238.1"/>
    <property type="molecule type" value="Genomic_DNA"/>
</dbReference>
<organism evidence="4 5">
    <name type="scientific">Eiseniibacteriota bacterium</name>
    <dbReference type="NCBI Taxonomy" id="2212470"/>
    <lineage>
        <taxon>Bacteria</taxon>
        <taxon>Candidatus Eiseniibacteriota</taxon>
    </lineage>
</organism>
<reference evidence="4 5" key="1">
    <citation type="journal article" date="2019" name="Nat. Microbiol.">
        <title>Mediterranean grassland soil C-N compound turnover is dependent on rainfall and depth, and is mediated by genomically divergent microorganisms.</title>
        <authorList>
            <person name="Diamond S."/>
            <person name="Andeer P.F."/>
            <person name="Li Z."/>
            <person name="Crits-Christoph A."/>
            <person name="Burstein D."/>
            <person name="Anantharaman K."/>
            <person name="Lane K.R."/>
            <person name="Thomas B.C."/>
            <person name="Pan C."/>
            <person name="Northen T.R."/>
            <person name="Banfield J.F."/>
        </authorList>
    </citation>
    <scope>NUCLEOTIDE SEQUENCE [LARGE SCALE GENOMIC DNA]</scope>
    <source>
        <strain evidence="4">WS_6</strain>
    </source>
</reference>
<dbReference type="Gene3D" id="3.30.70.1020">
    <property type="entry name" value="Trehalose-6-phosphate phosphatase related protein, domain 2"/>
    <property type="match status" value="1"/>
</dbReference>
<dbReference type="GO" id="GO:0046872">
    <property type="term" value="F:metal ion binding"/>
    <property type="evidence" value="ECO:0007669"/>
    <property type="project" value="UniProtKB-KW"/>
</dbReference>
<comment type="similarity">
    <text evidence="2">Belongs to the trehalose phosphatase family.</text>
</comment>
<dbReference type="EC" id="3.1.3.12" evidence="2"/>
<dbReference type="GO" id="GO:0004805">
    <property type="term" value="F:trehalose-phosphatase activity"/>
    <property type="evidence" value="ECO:0007669"/>
    <property type="project" value="UniProtKB-EC"/>
</dbReference>
<evidence type="ECO:0000256" key="1">
    <source>
        <dbReference type="ARBA" id="ARBA00022801"/>
    </source>
</evidence>
<keyword evidence="2" id="KW-0479">Metal-binding</keyword>
<proteinExistence type="inferred from homology"/>
<feature type="region of interest" description="Disordered" evidence="3">
    <location>
        <begin position="1"/>
        <end position="22"/>
    </location>
</feature>
<name>A0A538T9C8_UNCEI</name>
<dbReference type="InterPro" id="IPR023214">
    <property type="entry name" value="HAD_sf"/>
</dbReference>
<comment type="pathway">
    <text evidence="2">Glycan biosynthesis; trehalose biosynthesis.</text>
</comment>
<dbReference type="UniPathway" id="UPA00299"/>
<dbReference type="PANTHER" id="PTHR43768">
    <property type="entry name" value="TREHALOSE 6-PHOSPHATE PHOSPHATASE"/>
    <property type="match status" value="1"/>
</dbReference>
<dbReference type="InterPro" id="IPR036412">
    <property type="entry name" value="HAD-like_sf"/>
</dbReference>
<dbReference type="Gene3D" id="3.40.50.1000">
    <property type="entry name" value="HAD superfamily/HAD-like"/>
    <property type="match status" value="1"/>
</dbReference>
<evidence type="ECO:0000256" key="3">
    <source>
        <dbReference type="SAM" id="MobiDB-lite"/>
    </source>
</evidence>
<dbReference type="InterPro" id="IPR003337">
    <property type="entry name" value="Trehalose_PPase"/>
</dbReference>
<dbReference type="InterPro" id="IPR044651">
    <property type="entry name" value="OTSB-like"/>
</dbReference>
<protein>
    <recommendedName>
        <fullName evidence="2">Trehalose 6-phosphate phosphatase</fullName>
        <ecNumber evidence="2">3.1.3.12</ecNumber>
    </recommendedName>
</protein>
<evidence type="ECO:0000313" key="5">
    <source>
        <dbReference type="Proteomes" id="UP000316852"/>
    </source>
</evidence>
<keyword evidence="1 2" id="KW-0378">Hydrolase</keyword>
<keyword evidence="2" id="KW-0460">Magnesium</keyword>
<dbReference type="GO" id="GO:0005992">
    <property type="term" value="P:trehalose biosynthetic process"/>
    <property type="evidence" value="ECO:0007669"/>
    <property type="project" value="UniProtKB-UniPathway"/>
</dbReference>
<comment type="catalytic activity">
    <reaction evidence="2">
        <text>alpha,alpha-trehalose 6-phosphate + H2O = alpha,alpha-trehalose + phosphate</text>
        <dbReference type="Rhea" id="RHEA:23420"/>
        <dbReference type="ChEBI" id="CHEBI:15377"/>
        <dbReference type="ChEBI" id="CHEBI:16551"/>
        <dbReference type="ChEBI" id="CHEBI:43474"/>
        <dbReference type="ChEBI" id="CHEBI:58429"/>
        <dbReference type="EC" id="3.1.3.12"/>
    </reaction>
</comment>
<dbReference type="Pfam" id="PF02358">
    <property type="entry name" value="Trehalose_PPase"/>
    <property type="match status" value="1"/>
</dbReference>
<evidence type="ECO:0000256" key="2">
    <source>
        <dbReference type="RuleBase" id="RU361117"/>
    </source>
</evidence>